<keyword evidence="1" id="KW-0378">Hydrolase</keyword>
<keyword evidence="5" id="KW-1185">Reference proteome</keyword>
<evidence type="ECO:0008006" key="6">
    <source>
        <dbReference type="Google" id="ProtNLM"/>
    </source>
</evidence>
<dbReference type="AlphaFoldDB" id="A0A1B9ICW4"/>
<reference evidence="3" key="3">
    <citation type="submission" date="2016-07" db="EMBL/GenBank/DDBJ databases">
        <title>Evolution of pathogenesis and genome organization in the Tremellales.</title>
        <authorList>
            <person name="Cuomo C."/>
            <person name="Litvintseva A."/>
            <person name="Heitman J."/>
            <person name="Chen Y."/>
            <person name="Sun S."/>
            <person name="Springer D."/>
            <person name="Dromer F."/>
            <person name="Young S."/>
            <person name="Zeng Q."/>
            <person name="Chapman S."/>
            <person name="Gujja S."/>
            <person name="Saif S."/>
            <person name="Birren B."/>
        </authorList>
    </citation>
    <scope>NUCLEOTIDE SEQUENCE</scope>
    <source>
        <strain evidence="3">CBS 10737</strain>
    </source>
</reference>
<keyword evidence="2" id="KW-0812">Transmembrane</keyword>
<dbReference type="STRING" id="1296096.A0A1B9ICW4"/>
<reference evidence="3" key="1">
    <citation type="submission" date="2013-07" db="EMBL/GenBank/DDBJ databases">
        <title>The Genome Sequence of Cryptococcus pinus CBS10737.</title>
        <authorList>
            <consortium name="The Broad Institute Genome Sequencing Platform"/>
            <person name="Cuomo C."/>
            <person name="Litvintseva A."/>
            <person name="Chen Y."/>
            <person name="Heitman J."/>
            <person name="Sun S."/>
            <person name="Springer D."/>
            <person name="Dromer F."/>
            <person name="Young S.K."/>
            <person name="Zeng Q."/>
            <person name="Gargeya S."/>
            <person name="Fitzgerald M."/>
            <person name="Abouelleil A."/>
            <person name="Alvarado L."/>
            <person name="Berlin A.M."/>
            <person name="Chapman S.B."/>
            <person name="Dewar J."/>
            <person name="Goldberg J."/>
            <person name="Griggs A."/>
            <person name="Gujja S."/>
            <person name="Hansen M."/>
            <person name="Howarth C."/>
            <person name="Imamovic A."/>
            <person name="Larimer J."/>
            <person name="McCowan C."/>
            <person name="Murphy C."/>
            <person name="Pearson M."/>
            <person name="Priest M."/>
            <person name="Roberts A."/>
            <person name="Saif S."/>
            <person name="Shea T."/>
            <person name="Sykes S."/>
            <person name="Wortman J."/>
            <person name="Nusbaum C."/>
            <person name="Birren B."/>
        </authorList>
    </citation>
    <scope>NUCLEOTIDE SEQUENCE [LARGE SCALE GENOMIC DNA]</scope>
    <source>
        <strain evidence="3">CBS 10737</strain>
    </source>
</reference>
<evidence type="ECO:0000313" key="4">
    <source>
        <dbReference type="EMBL" id="WWC66878.1"/>
    </source>
</evidence>
<feature type="transmembrane region" description="Helical" evidence="2">
    <location>
        <begin position="41"/>
        <end position="61"/>
    </location>
</feature>
<dbReference type="GeneID" id="30168911"/>
<reference evidence="4" key="4">
    <citation type="submission" date="2024-02" db="EMBL/GenBank/DDBJ databases">
        <title>Comparative genomics of Cryptococcus and Kwoniella reveals pathogenesis evolution and contrasting modes of karyotype evolution via chromosome fusion or intercentromeric recombination.</title>
        <authorList>
            <person name="Coelho M.A."/>
            <person name="David-Palma M."/>
            <person name="Shea T."/>
            <person name="Bowers K."/>
            <person name="McGinley-Smith S."/>
            <person name="Mohammad A.W."/>
            <person name="Gnirke A."/>
            <person name="Yurkov A.M."/>
            <person name="Nowrousian M."/>
            <person name="Sun S."/>
            <person name="Cuomo C.A."/>
            <person name="Heitman J."/>
        </authorList>
    </citation>
    <scope>NUCLEOTIDE SEQUENCE</scope>
    <source>
        <strain evidence="4">CBS 10737</strain>
    </source>
</reference>
<sequence>MYAPAPAGRTSDRTPLLVPKIASVQHSSHQYHRRINKRHPVPLFSIIFTSIILLVVAFLAWDVSIYGHCYVKPLCRALSGRNGLEQTWWRNQGPYSPFRSQGPGGGDKGLPKGCELSQVTILHRHGARYPTAGSGQCILSALQKIENRQVKVPRGYPEFSFLLKEDLKLSNWKFDELMDQGRKQSWISGRTLKQQYKQFLGQAEGIFTRSSGGGRVVETAGYWLEGFRGERFKLKKISDLPQVDVVIPEGEEYNNTLSVHSCPAFQNLNPKPSEIKFKDFSPLLEPTLNRLNNILKPQPLLEMEDLICLADMCGYDSQSKGENWEGWSKWCSIFNKNEWELFGHLKDLKRWYDLGEKSKFGKTLGSGYTNELLARFKNSKVFDNTSTNHTLNSNEKTFPKGGNFFFIDFGHDNEILEIISTINLLNQHRPLPINSIPLKRTYIISKIVPFGAKLTFERISCKIGNWEPDPEITIKHNDSNRNNDGKRDYIRILINDKIESGNHPSCEFSGLADFGLCELDSFVESQSFARELVDWSICYEDQNEI</sequence>
<dbReference type="Pfam" id="PF00328">
    <property type="entry name" value="His_Phos_2"/>
    <property type="match status" value="1"/>
</dbReference>
<dbReference type="EMBL" id="CP144519">
    <property type="protein sequence ID" value="WWC66878.1"/>
    <property type="molecule type" value="Genomic_DNA"/>
</dbReference>
<gene>
    <name evidence="3" type="ORF">I206_00542</name>
    <name evidence="4" type="ORF">I206_100785</name>
</gene>
<dbReference type="SUPFAM" id="SSF53254">
    <property type="entry name" value="Phosphoglycerate mutase-like"/>
    <property type="match status" value="1"/>
</dbReference>
<protein>
    <recommendedName>
        <fullName evidence="6">Phytase</fullName>
    </recommendedName>
</protein>
<evidence type="ECO:0000256" key="2">
    <source>
        <dbReference type="SAM" id="Phobius"/>
    </source>
</evidence>
<reference evidence="4" key="2">
    <citation type="submission" date="2013-07" db="EMBL/GenBank/DDBJ databases">
        <authorList>
            <consortium name="The Broad Institute Genome Sequencing Platform"/>
            <person name="Cuomo C."/>
            <person name="Litvintseva A."/>
            <person name="Chen Y."/>
            <person name="Heitman J."/>
            <person name="Sun S."/>
            <person name="Springer D."/>
            <person name="Dromer F."/>
            <person name="Young S.K."/>
            <person name="Zeng Q."/>
            <person name="Gargeya S."/>
            <person name="Fitzgerald M."/>
            <person name="Abouelleil A."/>
            <person name="Alvarado L."/>
            <person name="Berlin A.M."/>
            <person name="Chapman S.B."/>
            <person name="Dewar J."/>
            <person name="Goldberg J."/>
            <person name="Griggs A."/>
            <person name="Gujja S."/>
            <person name="Hansen M."/>
            <person name="Howarth C."/>
            <person name="Imamovic A."/>
            <person name="Larimer J."/>
            <person name="McCowan C."/>
            <person name="Murphy C."/>
            <person name="Pearson M."/>
            <person name="Priest M."/>
            <person name="Roberts A."/>
            <person name="Saif S."/>
            <person name="Shea T."/>
            <person name="Sykes S."/>
            <person name="Wortman J."/>
            <person name="Nusbaum C."/>
            <person name="Birren B."/>
        </authorList>
    </citation>
    <scope>NUCLEOTIDE SEQUENCE</scope>
    <source>
        <strain evidence="4">CBS 10737</strain>
    </source>
</reference>
<dbReference type="KEGG" id="kpin:30168911"/>
<dbReference type="CDD" id="cd07061">
    <property type="entry name" value="HP_HAP_like"/>
    <property type="match status" value="1"/>
</dbReference>
<evidence type="ECO:0000313" key="5">
    <source>
        <dbReference type="Proteomes" id="UP000094020"/>
    </source>
</evidence>
<dbReference type="InterPro" id="IPR033379">
    <property type="entry name" value="Acid_Pase_AS"/>
</dbReference>
<name>A0A1B9ICW4_9TREE</name>
<dbReference type="InterPro" id="IPR000560">
    <property type="entry name" value="His_Pase_clade-2"/>
</dbReference>
<evidence type="ECO:0000313" key="3">
    <source>
        <dbReference type="EMBL" id="OCF53241.1"/>
    </source>
</evidence>
<dbReference type="PANTHER" id="PTHR20963:SF24">
    <property type="entry name" value="3-PHYTASE B"/>
    <property type="match status" value="1"/>
</dbReference>
<keyword evidence="2" id="KW-0472">Membrane</keyword>
<proteinExistence type="predicted"/>
<evidence type="ECO:0000256" key="1">
    <source>
        <dbReference type="ARBA" id="ARBA00022801"/>
    </source>
</evidence>
<dbReference type="OrthoDB" id="6509975at2759"/>
<organism evidence="3">
    <name type="scientific">Kwoniella pini CBS 10737</name>
    <dbReference type="NCBI Taxonomy" id="1296096"/>
    <lineage>
        <taxon>Eukaryota</taxon>
        <taxon>Fungi</taxon>
        <taxon>Dikarya</taxon>
        <taxon>Basidiomycota</taxon>
        <taxon>Agaricomycotina</taxon>
        <taxon>Tremellomycetes</taxon>
        <taxon>Tremellales</taxon>
        <taxon>Cryptococcaceae</taxon>
        <taxon>Kwoniella</taxon>
    </lineage>
</organism>
<dbReference type="Gene3D" id="3.40.50.1240">
    <property type="entry name" value="Phosphoglycerate mutase-like"/>
    <property type="match status" value="1"/>
</dbReference>
<keyword evidence="2" id="KW-1133">Transmembrane helix</keyword>
<dbReference type="PROSITE" id="PS00616">
    <property type="entry name" value="HIS_ACID_PHOSPHAT_1"/>
    <property type="match status" value="1"/>
</dbReference>
<dbReference type="PROSITE" id="PS00778">
    <property type="entry name" value="HIS_ACID_PHOSPHAT_2"/>
    <property type="match status" value="1"/>
</dbReference>
<dbReference type="GO" id="GO:0003993">
    <property type="term" value="F:acid phosphatase activity"/>
    <property type="evidence" value="ECO:0007669"/>
    <property type="project" value="TreeGrafter"/>
</dbReference>
<dbReference type="InterPro" id="IPR029033">
    <property type="entry name" value="His_PPase_superfam"/>
</dbReference>
<dbReference type="EMBL" id="KI894007">
    <property type="protein sequence ID" value="OCF53241.1"/>
    <property type="molecule type" value="Genomic_DNA"/>
</dbReference>
<accession>A0A1B9ICW4</accession>
<dbReference type="Proteomes" id="UP000094020">
    <property type="component" value="Chromosome 1"/>
</dbReference>
<dbReference type="RefSeq" id="XP_019014460.1">
    <property type="nucleotide sequence ID" value="XM_019152322.1"/>
</dbReference>
<dbReference type="PANTHER" id="PTHR20963">
    <property type="entry name" value="MULTIPLE INOSITOL POLYPHOSPHATE PHOSPHATASE-RELATED"/>
    <property type="match status" value="1"/>
</dbReference>